<feature type="active site" description="Proton donor" evidence="3">
    <location>
        <position position="157"/>
    </location>
</feature>
<dbReference type="GO" id="GO:0006525">
    <property type="term" value="P:arginine metabolic process"/>
    <property type="evidence" value="ECO:0007669"/>
    <property type="project" value="TreeGrafter"/>
</dbReference>
<name>A0A1J1J4N2_9DIPT</name>
<accession>A0A1J1J4N2</accession>
<dbReference type="FunFam" id="3.75.10.10:FF:000004">
    <property type="entry name" value="N(G),N(G)-dimethylarginine dimethylaminohydrolase 1"/>
    <property type="match status" value="1"/>
</dbReference>
<dbReference type="GO" id="GO:0016597">
    <property type="term" value="F:amino acid binding"/>
    <property type="evidence" value="ECO:0007669"/>
    <property type="project" value="TreeGrafter"/>
</dbReference>
<dbReference type="Proteomes" id="UP000183832">
    <property type="component" value="Unassembled WGS sequence"/>
</dbReference>
<dbReference type="GO" id="GO:0016403">
    <property type="term" value="F:dimethylargininase activity"/>
    <property type="evidence" value="ECO:0007669"/>
    <property type="project" value="TreeGrafter"/>
</dbReference>
<evidence type="ECO:0000256" key="2">
    <source>
        <dbReference type="ARBA" id="ARBA00022801"/>
    </source>
</evidence>
<dbReference type="Pfam" id="PF19420">
    <property type="entry name" value="DDAH_eukar"/>
    <property type="match status" value="1"/>
</dbReference>
<protein>
    <submittedName>
        <fullName evidence="4">CLUMA_CG018860, isoform A</fullName>
    </submittedName>
</protein>
<dbReference type="STRING" id="568069.A0A1J1J4N2"/>
<dbReference type="EMBL" id="CVRI01000065">
    <property type="protein sequence ID" value="CRL05833.1"/>
    <property type="molecule type" value="Genomic_DNA"/>
</dbReference>
<dbReference type="AlphaFoldDB" id="A0A1J1J4N2"/>
<dbReference type="PANTHER" id="PTHR12737:SF9">
    <property type="entry name" value="DIMETHYLARGININASE"/>
    <property type="match status" value="1"/>
</dbReference>
<dbReference type="InterPro" id="IPR033199">
    <property type="entry name" value="DDAH-like"/>
</dbReference>
<dbReference type="Gene3D" id="3.75.10.10">
    <property type="entry name" value="L-arginine/glycine Amidinotransferase, Chain A"/>
    <property type="match status" value="1"/>
</dbReference>
<feature type="active site" description="Nucleophile" evidence="3">
    <location>
        <position position="254"/>
    </location>
</feature>
<dbReference type="SUPFAM" id="SSF55909">
    <property type="entry name" value="Pentein"/>
    <property type="match status" value="1"/>
</dbReference>
<comment type="similarity">
    <text evidence="1">Belongs to the DDAH family.</text>
</comment>
<keyword evidence="2" id="KW-0378">Hydrolase</keyword>
<keyword evidence="5" id="KW-1185">Reference proteome</keyword>
<evidence type="ECO:0000256" key="1">
    <source>
        <dbReference type="ARBA" id="ARBA00008532"/>
    </source>
</evidence>
<evidence type="ECO:0000256" key="3">
    <source>
        <dbReference type="PIRSR" id="PIRSR633199-1"/>
    </source>
</evidence>
<evidence type="ECO:0000313" key="4">
    <source>
        <dbReference type="EMBL" id="CRL05833.1"/>
    </source>
</evidence>
<sequence>MSFRYTHAIVSRIPLSLKTRNIDVDIAKKEHEAYVQLLRELELDVIEMPSDEELPESVFVEDTAVVCNNIALITKPGNPSRLKEVENVRAILKKELDMAIVEIADPKAKLEGGDVLFTGKEFFVGISEFTNEAGARAVANAFPEFPCVPIRVTEKRHLKYYVSMAGPDLICVSNSPASQGILKRIEREATFTYQTLTLSEENASNVLFVNGFLVHRSIEEIPVTTQILSEKIDIPRKVLNISELGKYSSGLTSCCVLVRRTRYIRNL</sequence>
<reference evidence="4 5" key="1">
    <citation type="submission" date="2015-04" db="EMBL/GenBank/DDBJ databases">
        <authorList>
            <person name="Syromyatnikov M.Y."/>
            <person name="Popov V.N."/>
        </authorList>
    </citation>
    <scope>NUCLEOTIDE SEQUENCE [LARGE SCALE GENOMIC DNA]</scope>
</reference>
<evidence type="ECO:0000313" key="5">
    <source>
        <dbReference type="Proteomes" id="UP000183832"/>
    </source>
</evidence>
<organism evidence="4 5">
    <name type="scientific">Clunio marinus</name>
    <dbReference type="NCBI Taxonomy" id="568069"/>
    <lineage>
        <taxon>Eukaryota</taxon>
        <taxon>Metazoa</taxon>
        <taxon>Ecdysozoa</taxon>
        <taxon>Arthropoda</taxon>
        <taxon>Hexapoda</taxon>
        <taxon>Insecta</taxon>
        <taxon>Pterygota</taxon>
        <taxon>Neoptera</taxon>
        <taxon>Endopterygota</taxon>
        <taxon>Diptera</taxon>
        <taxon>Nematocera</taxon>
        <taxon>Chironomoidea</taxon>
        <taxon>Chironomidae</taxon>
        <taxon>Clunio</taxon>
    </lineage>
</organism>
<dbReference type="GO" id="GO:0045429">
    <property type="term" value="P:positive regulation of nitric oxide biosynthetic process"/>
    <property type="evidence" value="ECO:0007669"/>
    <property type="project" value="TreeGrafter"/>
</dbReference>
<gene>
    <name evidence="4" type="primary">putative N(G)</name>
    <name evidence="4" type="ORF">CLUMA_CG018860</name>
</gene>
<dbReference type="OrthoDB" id="10016839at2759"/>
<dbReference type="PANTHER" id="PTHR12737">
    <property type="entry name" value="DIMETHYLARGININE DIMETHYLAMINOHYDROLASE"/>
    <property type="match status" value="1"/>
</dbReference>
<proteinExistence type="inferred from homology"/>
<dbReference type="GO" id="GO:0000052">
    <property type="term" value="P:citrulline metabolic process"/>
    <property type="evidence" value="ECO:0007669"/>
    <property type="project" value="TreeGrafter"/>
</dbReference>